<dbReference type="Proteomes" id="UP000824998">
    <property type="component" value="Unassembled WGS sequence"/>
</dbReference>
<feature type="region of interest" description="Disordered" evidence="2">
    <location>
        <begin position="336"/>
        <end position="390"/>
    </location>
</feature>
<keyword evidence="4" id="KW-1185">Reference proteome</keyword>
<dbReference type="PANTHER" id="PTHR40130">
    <property type="entry name" value="EXPRESSED PROTEIN"/>
    <property type="match status" value="1"/>
</dbReference>
<feature type="region of interest" description="Disordered" evidence="2">
    <location>
        <begin position="102"/>
        <end position="228"/>
    </location>
</feature>
<feature type="compositionally biased region" description="Polar residues" evidence="2">
    <location>
        <begin position="155"/>
        <end position="165"/>
    </location>
</feature>
<comment type="caution">
    <text evidence="3">The sequence shown here is derived from an EMBL/GenBank/DDBJ whole genome shotgun (WGS) entry which is preliminary data.</text>
</comment>
<evidence type="ECO:0000256" key="1">
    <source>
        <dbReference type="SAM" id="Coils"/>
    </source>
</evidence>
<gene>
    <name evidence="3" type="ORF">BJ875DRAFT_252406</name>
</gene>
<reference evidence="3" key="1">
    <citation type="journal article" date="2021" name="IMA Fungus">
        <title>Genomic characterization of three marine fungi, including Emericellopsis atlantica sp. nov. with signatures of a generalist lifestyle and marine biomass degradation.</title>
        <authorList>
            <person name="Hagestad O.C."/>
            <person name="Hou L."/>
            <person name="Andersen J.H."/>
            <person name="Hansen E.H."/>
            <person name="Altermark B."/>
            <person name="Li C."/>
            <person name="Kuhnert E."/>
            <person name="Cox R.J."/>
            <person name="Crous P.W."/>
            <person name="Spatafora J.W."/>
            <person name="Lail K."/>
            <person name="Amirebrahimi M."/>
            <person name="Lipzen A."/>
            <person name="Pangilinan J."/>
            <person name="Andreopoulos W."/>
            <person name="Hayes R.D."/>
            <person name="Ng V."/>
            <person name="Grigoriev I.V."/>
            <person name="Jackson S.A."/>
            <person name="Sutton T.D.S."/>
            <person name="Dobson A.D.W."/>
            <person name="Rama T."/>
        </authorList>
    </citation>
    <scope>NUCLEOTIDE SEQUENCE</scope>
    <source>
        <strain evidence="3">TRa018bII</strain>
    </source>
</reference>
<dbReference type="AlphaFoldDB" id="A0A9P8BZB8"/>
<feature type="compositionally biased region" description="Low complexity" evidence="2">
    <location>
        <begin position="134"/>
        <end position="154"/>
    </location>
</feature>
<keyword evidence="1" id="KW-0175">Coiled coil</keyword>
<dbReference type="EMBL" id="MU251993">
    <property type="protein sequence ID" value="KAG9228284.1"/>
    <property type="molecule type" value="Genomic_DNA"/>
</dbReference>
<protein>
    <submittedName>
        <fullName evidence="3">Uncharacterized protein</fullName>
    </submittedName>
</protein>
<evidence type="ECO:0000313" key="4">
    <source>
        <dbReference type="Proteomes" id="UP000824998"/>
    </source>
</evidence>
<name>A0A9P8BZB8_9HELO</name>
<sequence>MEGSPLIVAGDHARAASAATSTSDTTVAIDQHALAAGEFAKAASGTCNAEALRTLRLLEQHHRRISELLRYPTENPPPNTPPTEVQVLAEKPLSTSAAVAELRASKSDIGPRPSSSLRTPPGLHHSRRRPPGDPSSSIASSLASARGIRASSARQPLSPSVSNDQAPGDIEARPRRVGKRSRGSKSVPEHAHPQPSWLPPTPLNAKKSESPSAAPATDAIRPTDSDTSLKDEGFVRFYSTFENIFTKLSAPLAFAAIPFTSNEAPESEPESISPRKRQSSHSRESSPPELEVSKLISRAALRALAGEGYPENESFYVVPTAGHTVSYAQILSFDKKEKRRSESSMPGKHPHLLTEATEEDDFVDARETPSPPSPVRSNFQRSGIGKRRSRHLENRLEELDMENQTLKDIVDKLSKRLSAFEMGAQRSSMALQESIRAIRSASPAREQPKGHALHQEDEGLKQRVLELEEIASSGQHQIEKLRRENDKLNVAVEKYEDRWEKLRVSAKTRREVPSSKETVGKEAALKNGRDPVAGRFVAG</sequence>
<organism evidence="3 4">
    <name type="scientific">Amylocarpus encephaloides</name>
    <dbReference type="NCBI Taxonomy" id="45428"/>
    <lineage>
        <taxon>Eukaryota</taxon>
        <taxon>Fungi</taxon>
        <taxon>Dikarya</taxon>
        <taxon>Ascomycota</taxon>
        <taxon>Pezizomycotina</taxon>
        <taxon>Leotiomycetes</taxon>
        <taxon>Helotiales</taxon>
        <taxon>Helotiales incertae sedis</taxon>
        <taxon>Amylocarpus</taxon>
    </lineage>
</organism>
<accession>A0A9P8BZB8</accession>
<dbReference type="OrthoDB" id="3197614at2759"/>
<evidence type="ECO:0000313" key="3">
    <source>
        <dbReference type="EMBL" id="KAG9228284.1"/>
    </source>
</evidence>
<feature type="region of interest" description="Disordered" evidence="2">
    <location>
        <begin position="262"/>
        <end position="291"/>
    </location>
</feature>
<feature type="coiled-coil region" evidence="1">
    <location>
        <begin position="464"/>
        <end position="498"/>
    </location>
</feature>
<proteinExistence type="predicted"/>
<evidence type="ECO:0000256" key="2">
    <source>
        <dbReference type="SAM" id="MobiDB-lite"/>
    </source>
</evidence>
<dbReference type="PANTHER" id="PTHR40130:SF1">
    <property type="entry name" value="SPINDLE POLE BODY-ASSOCIATED PROTEIN CUT12 DOMAIN-CONTAINING PROTEIN"/>
    <property type="match status" value="1"/>
</dbReference>